<proteinExistence type="predicted"/>
<dbReference type="STRING" id="314285.KT71_07304"/>
<dbReference type="HOGENOM" id="CLU_658430_0_0_6"/>
<gene>
    <name evidence="2" type="ORF">KT71_07304</name>
</gene>
<keyword evidence="1" id="KW-0732">Signal</keyword>
<evidence type="ECO:0000313" key="2">
    <source>
        <dbReference type="EMBL" id="EAQ97167.1"/>
    </source>
</evidence>
<evidence type="ECO:0000256" key="1">
    <source>
        <dbReference type="SAM" id="SignalP"/>
    </source>
</evidence>
<feature type="signal peptide" evidence="1">
    <location>
        <begin position="1"/>
        <end position="22"/>
    </location>
</feature>
<dbReference type="AlphaFoldDB" id="A4A9K0"/>
<dbReference type="RefSeq" id="WP_008293885.1">
    <property type="nucleotide sequence ID" value="NZ_CM002299.1"/>
</dbReference>
<keyword evidence="3" id="KW-1185">Reference proteome</keyword>
<reference evidence="2 3" key="2">
    <citation type="journal article" date="2009" name="PLoS ONE">
        <title>The photosynthetic apparatus and its regulation in the aerobic gammaproteobacterium Congregibacter litoralis gen. nov., sp. nov.</title>
        <authorList>
            <person name="Spring S."/>
            <person name="Lunsdorf H."/>
            <person name="Fuchs B.M."/>
            <person name="Tindall B.J."/>
        </authorList>
    </citation>
    <scope>NUCLEOTIDE SEQUENCE [LARGE SCALE GENOMIC DNA]</scope>
    <source>
        <strain evidence="2">KT71</strain>
    </source>
</reference>
<organism evidence="2 3">
    <name type="scientific">Congregibacter litoralis KT71</name>
    <dbReference type="NCBI Taxonomy" id="314285"/>
    <lineage>
        <taxon>Bacteria</taxon>
        <taxon>Pseudomonadati</taxon>
        <taxon>Pseudomonadota</taxon>
        <taxon>Gammaproteobacteria</taxon>
        <taxon>Cellvibrionales</taxon>
        <taxon>Halieaceae</taxon>
        <taxon>Congregibacter</taxon>
    </lineage>
</organism>
<reference evidence="2 3" key="1">
    <citation type="journal article" date="2007" name="Proc. Natl. Acad. Sci. U.S.A.">
        <title>Characterization of a marine gammaproteobacterium capable of aerobic anoxygenic photosynthesis.</title>
        <authorList>
            <person name="Fuchs B.M."/>
            <person name="Spring S."/>
            <person name="Teeling H."/>
            <person name="Quast C."/>
            <person name="Wulf J."/>
            <person name="Schattenhofer M."/>
            <person name="Yan S."/>
            <person name="Ferriera S."/>
            <person name="Johnson J."/>
            <person name="Glockner F.O."/>
            <person name="Amann R."/>
        </authorList>
    </citation>
    <scope>NUCLEOTIDE SEQUENCE [LARGE SCALE GENOMIC DNA]</scope>
    <source>
        <strain evidence="2">KT71</strain>
    </source>
</reference>
<evidence type="ECO:0000313" key="3">
    <source>
        <dbReference type="Proteomes" id="UP000019205"/>
    </source>
</evidence>
<name>A4A9K0_9GAMM</name>
<protein>
    <recommendedName>
        <fullName evidence="4">DUF2330 domain-containing protein</fullName>
    </recommendedName>
</protein>
<accession>A4A9K0</accession>
<feature type="chain" id="PRO_5002664346" description="DUF2330 domain-containing protein" evidence="1">
    <location>
        <begin position="23"/>
        <end position="417"/>
    </location>
</feature>
<sequence>MLVRTMIVLLSSIGLLAIPAHAEISITDGASDCDRRVTLRLEGVEASAFSIDAVAVVVQRQRASTSCSAMKQLVLKGYAQDKLVYQGIARAPRWQVRSMPILSGADAITAAAPPRPDPAKLPPVDGYRLEPMPERGTDCSARMFFNLQGPAPMTNDNERFVAAVAELAKLATTACPELSMLSLKPPPGSGSRLSFFSVRQQEDWLPRPVYAKLRDARQQTVIAQTSAMKARSRPTPATPNPLASRGFYAADKLGRGLDFTLYRAWLDESAFTRNPMTVVVHDARAADAAIVPIRFTPARGQYLIGQAFIDEVNDTLNDAGEHVISVVNLIHYVDGVSSPMAPARNSSSPPLIERPLFESSFEPKRAAIYTIPQLGAARLLNIVTDPNGNGVLSRRGIYEGEPLGADNVLTIAELTGR</sequence>
<dbReference type="EMBL" id="AAOA02000004">
    <property type="protein sequence ID" value="EAQ97167.1"/>
    <property type="molecule type" value="Genomic_DNA"/>
</dbReference>
<evidence type="ECO:0008006" key="4">
    <source>
        <dbReference type="Google" id="ProtNLM"/>
    </source>
</evidence>
<dbReference type="Proteomes" id="UP000019205">
    <property type="component" value="Chromosome"/>
</dbReference>
<comment type="caution">
    <text evidence="2">The sequence shown here is derived from an EMBL/GenBank/DDBJ whole genome shotgun (WGS) entry which is preliminary data.</text>
</comment>